<evidence type="ECO:0000313" key="1">
    <source>
        <dbReference type="EnsemblPlants" id="AVESA.00010b.r2.4DG0775060.1.CDS"/>
    </source>
</evidence>
<sequence>MAADHRADSYMFSVALVFGLLAAIPAAVESIGVGYGVNGNDLPSASEVVQLYKSTGITSMRIYTVDGNTLQAVSGSNIGLILDTGNTELANLAANASSADSWVKTNVQSHQGLSIKYIAVGNEVPGQGGDPRDILPAMKNVQAALDKAGVSGIKVSTAVNSAVTAGFPPSHGIFNASSASHMPPIAQYLATTGAPLLANIYPYFSYKGDTTNIRLDYALFTAPATVVTDDNGNQYQNLFDALVDTMYSALESAGATSVPIVVSESGWPSAGDGTVATPGNAQTYNQNLINHVGKGTPKRPGAIETYIFAMFNENEKKGNDTEKHFGLFNSDKSPAYKINF</sequence>
<reference evidence="1" key="2">
    <citation type="submission" date="2025-09" db="UniProtKB">
        <authorList>
            <consortium name="EnsemblPlants"/>
        </authorList>
    </citation>
    <scope>IDENTIFICATION</scope>
</reference>
<protein>
    <submittedName>
        <fullName evidence="1">Uncharacterized protein</fullName>
    </submittedName>
</protein>
<evidence type="ECO:0000313" key="2">
    <source>
        <dbReference type="Proteomes" id="UP001732700"/>
    </source>
</evidence>
<dbReference type="EnsemblPlants" id="AVESA.00010b.r2.4DG0775060.1">
    <property type="protein sequence ID" value="AVESA.00010b.r2.4DG0775060.1.CDS"/>
    <property type="gene ID" value="AVESA.00010b.r2.4DG0775060"/>
</dbReference>
<name>A0ACD5XD59_AVESA</name>
<proteinExistence type="predicted"/>
<keyword evidence="2" id="KW-1185">Reference proteome</keyword>
<accession>A0ACD5XD59</accession>
<organism evidence="1 2">
    <name type="scientific">Avena sativa</name>
    <name type="common">Oat</name>
    <dbReference type="NCBI Taxonomy" id="4498"/>
    <lineage>
        <taxon>Eukaryota</taxon>
        <taxon>Viridiplantae</taxon>
        <taxon>Streptophyta</taxon>
        <taxon>Embryophyta</taxon>
        <taxon>Tracheophyta</taxon>
        <taxon>Spermatophyta</taxon>
        <taxon>Magnoliopsida</taxon>
        <taxon>Liliopsida</taxon>
        <taxon>Poales</taxon>
        <taxon>Poaceae</taxon>
        <taxon>BOP clade</taxon>
        <taxon>Pooideae</taxon>
        <taxon>Poodae</taxon>
        <taxon>Poeae</taxon>
        <taxon>Poeae Chloroplast Group 1 (Aveneae type)</taxon>
        <taxon>Aveninae</taxon>
        <taxon>Avena</taxon>
    </lineage>
</organism>
<dbReference type="Proteomes" id="UP001732700">
    <property type="component" value="Chromosome 4D"/>
</dbReference>
<reference evidence="1" key="1">
    <citation type="submission" date="2021-05" db="EMBL/GenBank/DDBJ databases">
        <authorList>
            <person name="Scholz U."/>
            <person name="Mascher M."/>
            <person name="Fiebig A."/>
        </authorList>
    </citation>
    <scope>NUCLEOTIDE SEQUENCE [LARGE SCALE GENOMIC DNA]</scope>
</reference>